<dbReference type="FunFam" id="3.90.1150.10:FF:000007">
    <property type="entry name" value="Glycine dehydrogenase (decarboxylating), mitochondrial"/>
    <property type="match status" value="1"/>
</dbReference>
<gene>
    <name evidence="8" type="primary">gcvP</name>
    <name evidence="12" type="ORF">BCL64_10881</name>
</gene>
<dbReference type="GO" id="GO:0016594">
    <property type="term" value="F:glycine binding"/>
    <property type="evidence" value="ECO:0007669"/>
    <property type="project" value="TreeGrafter"/>
</dbReference>
<dbReference type="InterPro" id="IPR049316">
    <property type="entry name" value="GDC-P_C"/>
</dbReference>
<feature type="domain" description="Glycine cleavage system P-protein N-terminal" evidence="10">
    <location>
        <begin position="480"/>
        <end position="733"/>
    </location>
</feature>
<comment type="function">
    <text evidence="2 8">The glycine cleavage system catalyzes the degradation of glycine. The P protein binds the alpha-amino group of glycine through its pyridoxal phosphate cofactor; CO(2) is released and the remaining methylamine moiety is then transferred to the lipoamide cofactor of the H protein.</text>
</comment>
<evidence type="ECO:0000256" key="1">
    <source>
        <dbReference type="ARBA" id="ARBA00001933"/>
    </source>
</evidence>
<dbReference type="Gene3D" id="3.90.1150.10">
    <property type="entry name" value="Aspartate Aminotransferase, domain 1"/>
    <property type="match status" value="2"/>
</dbReference>
<dbReference type="InterPro" id="IPR049315">
    <property type="entry name" value="GDC-P_N"/>
</dbReference>
<organism evidence="12 13">
    <name type="scientific">Halomonas ventosae</name>
    <dbReference type="NCBI Taxonomy" id="229007"/>
    <lineage>
        <taxon>Bacteria</taxon>
        <taxon>Pseudomonadati</taxon>
        <taxon>Pseudomonadota</taxon>
        <taxon>Gammaproteobacteria</taxon>
        <taxon>Oceanospirillales</taxon>
        <taxon>Halomonadaceae</taxon>
        <taxon>Halomonas</taxon>
    </lineage>
</organism>
<dbReference type="InterPro" id="IPR020581">
    <property type="entry name" value="GDC_P"/>
</dbReference>
<dbReference type="FunFam" id="3.40.640.10:FF:000005">
    <property type="entry name" value="Glycine dehydrogenase (decarboxylating), mitochondrial"/>
    <property type="match status" value="1"/>
</dbReference>
<comment type="cofactor">
    <cofactor evidence="1 8 9">
        <name>pyridoxal 5'-phosphate</name>
        <dbReference type="ChEBI" id="CHEBI:597326"/>
    </cofactor>
</comment>
<name>A0A2T0VM17_9GAMM</name>
<evidence type="ECO:0000256" key="3">
    <source>
        <dbReference type="ARBA" id="ARBA00010756"/>
    </source>
</evidence>
<reference evidence="12 13" key="1">
    <citation type="submission" date="2018-03" db="EMBL/GenBank/DDBJ databases">
        <title>Comparative analysis of microorganisms from saline springs in Andes Mountain Range, Colombia.</title>
        <authorList>
            <person name="Rubin E."/>
        </authorList>
    </citation>
    <scope>NUCLEOTIDE SEQUENCE [LARGE SCALE GENOMIC DNA]</scope>
    <source>
        <strain evidence="12 13">USBA 854</strain>
    </source>
</reference>
<dbReference type="EC" id="1.4.4.2" evidence="8"/>
<proteinExistence type="inferred from homology"/>
<evidence type="ECO:0000256" key="4">
    <source>
        <dbReference type="ARBA" id="ARBA00011690"/>
    </source>
</evidence>
<evidence type="ECO:0000313" key="12">
    <source>
        <dbReference type="EMBL" id="PRY71322.1"/>
    </source>
</evidence>
<dbReference type="NCBIfam" id="TIGR00461">
    <property type="entry name" value="gcvP"/>
    <property type="match status" value="1"/>
</dbReference>
<feature type="domain" description="Glycine cleavage system P-protein N-terminal" evidence="10">
    <location>
        <begin position="19"/>
        <end position="442"/>
    </location>
</feature>
<evidence type="ECO:0000256" key="5">
    <source>
        <dbReference type="ARBA" id="ARBA00022898"/>
    </source>
</evidence>
<dbReference type="NCBIfam" id="NF003346">
    <property type="entry name" value="PRK04366.1"/>
    <property type="match status" value="1"/>
</dbReference>
<dbReference type="InterPro" id="IPR015424">
    <property type="entry name" value="PyrdxlP-dep_Trfase"/>
</dbReference>
<dbReference type="HAMAP" id="MF_00711">
    <property type="entry name" value="GcvP"/>
    <property type="match status" value="1"/>
</dbReference>
<comment type="similarity">
    <text evidence="3 8">Belongs to the GcvP family.</text>
</comment>
<dbReference type="Gene3D" id="3.40.640.10">
    <property type="entry name" value="Type I PLP-dependent aspartate aminotransferase-like (Major domain)"/>
    <property type="match status" value="2"/>
</dbReference>
<keyword evidence="13" id="KW-1185">Reference proteome</keyword>
<evidence type="ECO:0000256" key="2">
    <source>
        <dbReference type="ARBA" id="ARBA00003788"/>
    </source>
</evidence>
<dbReference type="AlphaFoldDB" id="A0A2T0VM17"/>
<dbReference type="GO" id="GO:0005960">
    <property type="term" value="C:glycine cleavage complex"/>
    <property type="evidence" value="ECO:0007669"/>
    <property type="project" value="TreeGrafter"/>
</dbReference>
<dbReference type="CDD" id="cd00613">
    <property type="entry name" value="GDC-P"/>
    <property type="match status" value="2"/>
</dbReference>
<keyword evidence="6 8" id="KW-0560">Oxidoreductase</keyword>
<dbReference type="PANTHER" id="PTHR11773:SF13">
    <property type="entry name" value="GLYCINE DEHYDROGENASE (DECARBOXYLATING)"/>
    <property type="match status" value="1"/>
</dbReference>
<dbReference type="FunFam" id="3.40.640.10:FF:000007">
    <property type="entry name" value="glycine dehydrogenase (Decarboxylating), mitochondrial"/>
    <property type="match status" value="1"/>
</dbReference>
<dbReference type="Pfam" id="PF02347">
    <property type="entry name" value="GDC-P"/>
    <property type="match status" value="2"/>
</dbReference>
<feature type="domain" description="Glycine dehydrogenase C-terminal" evidence="11">
    <location>
        <begin position="784"/>
        <end position="905"/>
    </location>
</feature>
<evidence type="ECO:0000256" key="7">
    <source>
        <dbReference type="ARBA" id="ARBA00049026"/>
    </source>
</evidence>
<dbReference type="InterPro" id="IPR015421">
    <property type="entry name" value="PyrdxlP-dep_Trfase_major"/>
</dbReference>
<dbReference type="GO" id="GO:0004375">
    <property type="term" value="F:glycine dehydrogenase (decarboxylating) activity"/>
    <property type="evidence" value="ECO:0007669"/>
    <property type="project" value="UniProtKB-EC"/>
</dbReference>
<evidence type="ECO:0000256" key="6">
    <source>
        <dbReference type="ARBA" id="ARBA00023002"/>
    </source>
</evidence>
<dbReference type="InterPro" id="IPR015422">
    <property type="entry name" value="PyrdxlP-dep_Trfase_small"/>
</dbReference>
<dbReference type="PANTHER" id="PTHR11773">
    <property type="entry name" value="GLYCINE DEHYDROGENASE, DECARBOXYLATING"/>
    <property type="match status" value="1"/>
</dbReference>
<dbReference type="GO" id="GO:0019464">
    <property type="term" value="P:glycine decarboxylation via glycine cleavage system"/>
    <property type="evidence" value="ECO:0007669"/>
    <property type="project" value="UniProtKB-UniRule"/>
</dbReference>
<dbReference type="Pfam" id="PF21478">
    <property type="entry name" value="GcvP2_C"/>
    <property type="match status" value="1"/>
</dbReference>
<dbReference type="GO" id="GO:0005829">
    <property type="term" value="C:cytosol"/>
    <property type="evidence" value="ECO:0007669"/>
    <property type="project" value="TreeGrafter"/>
</dbReference>
<accession>A0A2T0VM17</accession>
<evidence type="ECO:0000256" key="9">
    <source>
        <dbReference type="PIRSR" id="PIRSR603437-50"/>
    </source>
</evidence>
<dbReference type="Proteomes" id="UP000239896">
    <property type="component" value="Unassembled WGS sequence"/>
</dbReference>
<evidence type="ECO:0000259" key="10">
    <source>
        <dbReference type="Pfam" id="PF02347"/>
    </source>
</evidence>
<keyword evidence="5 8" id="KW-0663">Pyridoxal phosphate</keyword>
<comment type="subunit">
    <text evidence="4 8">The glycine cleavage system is composed of four proteins: P, T, L and H.</text>
</comment>
<protein>
    <recommendedName>
        <fullName evidence="8">Glycine dehydrogenase (decarboxylating)</fullName>
        <ecNumber evidence="8">1.4.4.2</ecNumber>
    </recommendedName>
    <alternativeName>
        <fullName evidence="8">Glycine cleavage system P-protein</fullName>
    </alternativeName>
    <alternativeName>
        <fullName evidence="8">Glycine decarboxylase</fullName>
    </alternativeName>
    <alternativeName>
        <fullName evidence="8">Glycine dehydrogenase (aminomethyl-transferring)</fullName>
    </alternativeName>
</protein>
<dbReference type="EMBL" id="PVTM01000008">
    <property type="protein sequence ID" value="PRY71322.1"/>
    <property type="molecule type" value="Genomic_DNA"/>
</dbReference>
<comment type="catalytic activity">
    <reaction evidence="7 8">
        <text>N(6)-[(R)-lipoyl]-L-lysyl-[glycine-cleavage complex H protein] + glycine + H(+) = N(6)-[(R)-S(8)-aminomethyldihydrolipoyl]-L-lysyl-[glycine-cleavage complex H protein] + CO2</text>
        <dbReference type="Rhea" id="RHEA:24304"/>
        <dbReference type="Rhea" id="RHEA-COMP:10494"/>
        <dbReference type="Rhea" id="RHEA-COMP:10495"/>
        <dbReference type="ChEBI" id="CHEBI:15378"/>
        <dbReference type="ChEBI" id="CHEBI:16526"/>
        <dbReference type="ChEBI" id="CHEBI:57305"/>
        <dbReference type="ChEBI" id="CHEBI:83099"/>
        <dbReference type="ChEBI" id="CHEBI:83143"/>
        <dbReference type="EC" id="1.4.4.2"/>
    </reaction>
</comment>
<dbReference type="RefSeq" id="WP_106230957.1">
    <property type="nucleotide sequence ID" value="NZ_PVTM01000008.1"/>
</dbReference>
<evidence type="ECO:0000313" key="13">
    <source>
        <dbReference type="Proteomes" id="UP000239896"/>
    </source>
</evidence>
<sequence length="964" mass="104842">MAFDNRRLADLAAHDAFLQRHNGPAGADVDGMLTSLGMASLPALIEATVPADIRLGRELDLDPPKSEAEALDYLQRLARQNRVARSYIGQGYYDTHLPTVIQRNVLENPGWYTAYTPYQPEISQGRLEGLLNFQQMVMDLTGMALANASLLDEATAAAEAMALCKRANKKARSDTFFVAEDVFPQTLDVVRTRAAWFGFELVVAPAEALAEHEVFGALLQYPGDGGQVRDLAPLLETARERGVMTCVVADLMGLVLLKEPGALGADMVVGSSQRFGVPMGFGGPHAAFFATTDKLKRAIPGRIIGVSKDSRGNTALRMAMQTREQHIRREKATSNICTAQALLANIAGFYAVYHGAEGLRTIASRIHRLTTILATGLMEKGVALAHDSWFDTLRLTGVDAGRIHGRAMAHDVNLRYFANGDVGLSLDETTTAHDLDTLFDVLLDEEHGLGVRELDDRVVAEGLSGLPAACARESDFLTHPTFRRYHSETEMLRYLKRLENKDLSLAHAMIPLGSCTMKLNATSEMMPITWPEFARIHPFAPRDQLAGYKQMIDELAAFLVEITGYDHISMQPNSGAQGEYAGLIAIRRYQAAEGEGHRDVCLIPSSAHGTNPASAAMAHMKVVVVECDGDGNIDLEDLRAKAEQHRDALSAVMITYPSTHGVFETNVREVCEIVHEHGGQVYIDGANMNAQVGLARPGDFGGDVSHLNLHKTFCIPHGGGGPGMGPIGVKAHLAPFVANHVVTPIEGVEAGCGAVSAAPFGSASILPISWAYIKMMGARGLREATELAILNANYIASRLEAHYPVLYKGENGTVAHECIIDIRPLKAESGISEEDIAKRLMDYGFHAPTMSFPVPGTLMIEPTESESRYEIDRFCDAMIAIREEITAVQRGDWPADDNPLVNAPHTMADLMDEGWERPYARALGAFPSAAVKAAKVWPAVNRVDNVFGDRQLICSCPSIDEYRD</sequence>
<evidence type="ECO:0000259" key="11">
    <source>
        <dbReference type="Pfam" id="PF21478"/>
    </source>
</evidence>
<evidence type="ECO:0000256" key="8">
    <source>
        <dbReference type="HAMAP-Rule" id="MF_00711"/>
    </source>
</evidence>
<comment type="caution">
    <text evidence="12">The sequence shown here is derived from an EMBL/GenBank/DDBJ whole genome shotgun (WGS) entry which is preliminary data.</text>
</comment>
<feature type="modified residue" description="N6-(pyridoxal phosphate)lysine" evidence="8 9">
    <location>
        <position position="711"/>
    </location>
</feature>
<dbReference type="InterPro" id="IPR003437">
    <property type="entry name" value="GcvP"/>
</dbReference>
<dbReference type="GO" id="GO:0030170">
    <property type="term" value="F:pyridoxal phosphate binding"/>
    <property type="evidence" value="ECO:0007669"/>
    <property type="project" value="TreeGrafter"/>
</dbReference>
<dbReference type="SUPFAM" id="SSF53383">
    <property type="entry name" value="PLP-dependent transferases"/>
    <property type="match status" value="2"/>
</dbReference>